<reference evidence="2 3" key="1">
    <citation type="journal article" date="2012" name="Genome Biol.">
        <title>Sequencing three crocodilian genomes to illuminate the evolution of archosaurs and amniotes.</title>
        <authorList>
            <person name="St John J.A."/>
            <person name="Braun E.L."/>
            <person name="Isberg S.R."/>
            <person name="Miles L.G."/>
            <person name="Chong A.Y."/>
            <person name="Gongora J."/>
            <person name="Dalzell P."/>
            <person name="Moran C."/>
            <person name="Bed'hom B."/>
            <person name="Abzhanov A."/>
            <person name="Burgess S.C."/>
            <person name="Cooksey A.M."/>
            <person name="Castoe T.A."/>
            <person name="Crawford N.G."/>
            <person name="Densmore L.D."/>
            <person name="Drew J.C."/>
            <person name="Edwards S.V."/>
            <person name="Faircloth B.C."/>
            <person name="Fujita M.K."/>
            <person name="Greenwold M.J."/>
            <person name="Hoffmann F.G."/>
            <person name="Howard J.M."/>
            <person name="Iguchi T."/>
            <person name="Janes D.E."/>
            <person name="Khan S.Y."/>
            <person name="Kohno S."/>
            <person name="de Koning A.J."/>
            <person name="Lance S.L."/>
            <person name="McCarthy F.M."/>
            <person name="McCormack J.E."/>
            <person name="Merchant M.E."/>
            <person name="Peterson D.G."/>
            <person name="Pollock D.D."/>
            <person name="Pourmand N."/>
            <person name="Raney B.J."/>
            <person name="Roessler K.A."/>
            <person name="Sanford J.R."/>
            <person name="Sawyer R.H."/>
            <person name="Schmidt C.J."/>
            <person name="Triplett E.W."/>
            <person name="Tuberville T.D."/>
            <person name="Venegas-Anaya M."/>
            <person name="Howard J.T."/>
            <person name="Jarvis E.D."/>
            <person name="Guillette L.J.Jr."/>
            <person name="Glenn T.C."/>
            <person name="Green R.E."/>
            <person name="Ray D.A."/>
        </authorList>
    </citation>
    <scope>NUCLEOTIDE SEQUENCE [LARGE SCALE GENOMIC DNA]</scope>
    <source>
        <strain evidence="2">KSC_2009_1</strain>
    </source>
</reference>
<name>A0A151MVK7_ALLMI</name>
<dbReference type="EMBL" id="AKHW03004889">
    <property type="protein sequence ID" value="KYO28524.1"/>
    <property type="molecule type" value="Genomic_DNA"/>
</dbReference>
<comment type="caution">
    <text evidence="2">The sequence shown here is derived from an EMBL/GenBank/DDBJ whole genome shotgun (WGS) entry which is preliminary data.</text>
</comment>
<protein>
    <submittedName>
        <fullName evidence="2">Uncharacterized protein</fullName>
    </submittedName>
</protein>
<sequence>MPSLLLLNEPFPSRDIPATHAFQPGLAHATGWEGVVAQSASPPTLFPSRGLESPSLPEQAFFSHAISERALSLLFSSSVPALYCWSELLTAISSNSKRTSEKQATHSSSLHAPPRL</sequence>
<organism evidence="2 3">
    <name type="scientific">Alligator mississippiensis</name>
    <name type="common">American alligator</name>
    <dbReference type="NCBI Taxonomy" id="8496"/>
    <lineage>
        <taxon>Eukaryota</taxon>
        <taxon>Metazoa</taxon>
        <taxon>Chordata</taxon>
        <taxon>Craniata</taxon>
        <taxon>Vertebrata</taxon>
        <taxon>Euteleostomi</taxon>
        <taxon>Archelosauria</taxon>
        <taxon>Archosauria</taxon>
        <taxon>Crocodylia</taxon>
        <taxon>Alligatoridae</taxon>
        <taxon>Alligatorinae</taxon>
        <taxon>Alligator</taxon>
    </lineage>
</organism>
<evidence type="ECO:0000256" key="1">
    <source>
        <dbReference type="SAM" id="MobiDB-lite"/>
    </source>
</evidence>
<feature type="region of interest" description="Disordered" evidence="1">
    <location>
        <begin position="96"/>
        <end position="116"/>
    </location>
</feature>
<evidence type="ECO:0000313" key="3">
    <source>
        <dbReference type="Proteomes" id="UP000050525"/>
    </source>
</evidence>
<dbReference type="AlphaFoldDB" id="A0A151MVK7"/>
<evidence type="ECO:0000313" key="2">
    <source>
        <dbReference type="EMBL" id="KYO28524.1"/>
    </source>
</evidence>
<proteinExistence type="predicted"/>
<accession>A0A151MVK7</accession>
<keyword evidence="3" id="KW-1185">Reference proteome</keyword>
<gene>
    <name evidence="2" type="ORF">Y1Q_0005326</name>
</gene>
<dbReference type="Proteomes" id="UP000050525">
    <property type="component" value="Unassembled WGS sequence"/>
</dbReference>